<dbReference type="CTD" id="20315313"/>
<accession>A0A075A0E7</accession>
<feature type="transmembrane region" description="Helical" evidence="5">
    <location>
        <begin position="307"/>
        <end position="327"/>
    </location>
</feature>
<evidence type="ECO:0000256" key="3">
    <source>
        <dbReference type="ARBA" id="ARBA00022989"/>
    </source>
</evidence>
<feature type="transmembrane region" description="Helical" evidence="5">
    <location>
        <begin position="475"/>
        <end position="498"/>
    </location>
</feature>
<dbReference type="PROSITE" id="PS00216">
    <property type="entry name" value="SUGAR_TRANSPORT_1"/>
    <property type="match status" value="1"/>
</dbReference>
<dbReference type="GeneID" id="20315313"/>
<feature type="transmembrane region" description="Helical" evidence="5">
    <location>
        <begin position="449"/>
        <end position="469"/>
    </location>
</feature>
<dbReference type="InterPro" id="IPR005828">
    <property type="entry name" value="MFS_sugar_transport-like"/>
</dbReference>
<feature type="transmembrane region" description="Helical" evidence="5">
    <location>
        <begin position="221"/>
        <end position="240"/>
    </location>
</feature>
<name>A0A075A0E7_OPIVI</name>
<evidence type="ECO:0000256" key="5">
    <source>
        <dbReference type="SAM" id="Phobius"/>
    </source>
</evidence>
<comment type="subcellular location">
    <subcellularLocation>
        <location evidence="1">Membrane</location>
        <topology evidence="1">Multi-pass membrane protein</topology>
    </subcellularLocation>
</comment>
<proteinExistence type="predicted"/>
<feature type="transmembrane region" description="Helical" evidence="5">
    <location>
        <begin position="274"/>
        <end position="295"/>
    </location>
</feature>
<dbReference type="Gene3D" id="1.20.1250.20">
    <property type="entry name" value="MFS general substrate transporter like domains"/>
    <property type="match status" value="1"/>
</dbReference>
<keyword evidence="4 5" id="KW-0472">Membrane</keyword>
<organism evidence="7 8">
    <name type="scientific">Opisthorchis viverrini</name>
    <name type="common">Southeast Asian liver fluke</name>
    <dbReference type="NCBI Taxonomy" id="6198"/>
    <lineage>
        <taxon>Eukaryota</taxon>
        <taxon>Metazoa</taxon>
        <taxon>Spiralia</taxon>
        <taxon>Lophotrochozoa</taxon>
        <taxon>Platyhelminthes</taxon>
        <taxon>Trematoda</taxon>
        <taxon>Digenea</taxon>
        <taxon>Opisthorchiida</taxon>
        <taxon>Opisthorchiata</taxon>
        <taxon>Opisthorchiidae</taxon>
        <taxon>Opisthorchis</taxon>
    </lineage>
</organism>
<evidence type="ECO:0000256" key="4">
    <source>
        <dbReference type="ARBA" id="ARBA00023136"/>
    </source>
</evidence>
<dbReference type="KEGG" id="ovi:T265_01125"/>
<evidence type="ECO:0000256" key="1">
    <source>
        <dbReference type="ARBA" id="ARBA00004141"/>
    </source>
</evidence>
<dbReference type="PROSITE" id="PS50850">
    <property type="entry name" value="MFS"/>
    <property type="match status" value="1"/>
</dbReference>
<keyword evidence="8" id="KW-1185">Reference proteome</keyword>
<dbReference type="OrthoDB" id="6247976at2759"/>
<dbReference type="Proteomes" id="UP000054324">
    <property type="component" value="Unassembled WGS sequence"/>
</dbReference>
<evidence type="ECO:0000259" key="6">
    <source>
        <dbReference type="PROSITE" id="PS50850"/>
    </source>
</evidence>
<feature type="transmembrane region" description="Helical" evidence="5">
    <location>
        <begin position="510"/>
        <end position="530"/>
    </location>
</feature>
<feature type="transmembrane region" description="Helical" evidence="5">
    <location>
        <begin position="252"/>
        <end position="268"/>
    </location>
</feature>
<sequence length="650" mass="72705">MNGYKRVSLAYSERLTEIRHVVGGTKHMNSAHHGVQRTSRKAEMQMNSLLSIAVEENEGKLSNPLGNLVQQDQTLNVDEFLEGDVGQLGLWQWLIALVAMFSNPPALTFPLFANSVPKHRCILEPELEATLRSYNLTFEQRALVVGPWSREGVTGCYRYDIMWNQSILSDRIKDTVSTIQTNLSVDLPTTPCNKGYEYYLEEGQYPGSVVREFETVCTRSWLVPFGTSTYMIGMAFGFILGGLASDRFGRKRTILGAAAIEFFGAVTTSTASNYYVYILARAFIGAANIGKYTAINIMTIEWTVARYRMILSSLISLGTNLIFRGILSLEAYYVRDWRWLNAVSMAPTLMVVVQYFFLRESPRWLLSQERRKDALNVMLHARRINRSLYPGKVYPATCLDRLIDSEKKEWHKQRTSDGPLSNQVNTKYRELPRGFCVSCSTWDLAKNTVLGTVLFCGQSMSNMGVLLYGRHVQGNVYLVSFVNATTTVPALCISSTLYRMLRHRRLPLMGIYAVTSFLLLISGVCTFLNVSETDLPLIVCANIALMFLGATGSMLFVYIPELFASSIRTQGFGVIAGLGRMGSVLSSFVNELDTSIGHGLPMIFYGCAMPLLVLVILFIPDTTGENLPDFTDRPSSNKLENKSIENLTAV</sequence>
<gene>
    <name evidence="7" type="ORF">T265_01125</name>
</gene>
<dbReference type="STRING" id="6198.A0A075A0E7"/>
<reference evidence="7 8" key="1">
    <citation type="submission" date="2013-11" db="EMBL/GenBank/DDBJ databases">
        <title>Opisthorchis viverrini - life in the bile duct.</title>
        <authorList>
            <person name="Young N.D."/>
            <person name="Nagarajan N."/>
            <person name="Lin S.J."/>
            <person name="Korhonen P.K."/>
            <person name="Jex A.R."/>
            <person name="Hall R.S."/>
            <person name="Safavi-Hemami H."/>
            <person name="Kaewkong W."/>
            <person name="Bertrand D."/>
            <person name="Gao S."/>
            <person name="Seet Q."/>
            <person name="Wongkham S."/>
            <person name="Teh B.T."/>
            <person name="Wongkham C."/>
            <person name="Intapan P.M."/>
            <person name="Maleewong W."/>
            <person name="Yang X."/>
            <person name="Hu M."/>
            <person name="Wang Z."/>
            <person name="Hofmann A."/>
            <person name="Sternberg P.W."/>
            <person name="Tan P."/>
            <person name="Wang J."/>
            <person name="Gasser R.B."/>
        </authorList>
    </citation>
    <scope>NUCLEOTIDE SEQUENCE [LARGE SCALE GENOMIC DNA]</scope>
</reference>
<dbReference type="AlphaFoldDB" id="A0A075A0E7"/>
<feature type="domain" description="Major facilitator superfamily (MFS) profile" evidence="6">
    <location>
        <begin position="183"/>
        <end position="623"/>
    </location>
</feature>
<feature type="transmembrane region" description="Helical" evidence="5">
    <location>
        <begin position="339"/>
        <end position="358"/>
    </location>
</feature>
<dbReference type="PANTHER" id="PTHR24064">
    <property type="entry name" value="SOLUTE CARRIER FAMILY 22 MEMBER"/>
    <property type="match status" value="1"/>
</dbReference>
<dbReference type="InterPro" id="IPR005829">
    <property type="entry name" value="Sugar_transporter_CS"/>
</dbReference>
<dbReference type="InterPro" id="IPR020846">
    <property type="entry name" value="MFS_dom"/>
</dbReference>
<evidence type="ECO:0000256" key="2">
    <source>
        <dbReference type="ARBA" id="ARBA00022692"/>
    </source>
</evidence>
<feature type="transmembrane region" description="Helical" evidence="5">
    <location>
        <begin position="536"/>
        <end position="559"/>
    </location>
</feature>
<dbReference type="InterPro" id="IPR036259">
    <property type="entry name" value="MFS_trans_sf"/>
</dbReference>
<dbReference type="Pfam" id="PF00083">
    <property type="entry name" value="Sugar_tr"/>
    <property type="match status" value="1"/>
</dbReference>
<evidence type="ECO:0000313" key="8">
    <source>
        <dbReference type="Proteomes" id="UP000054324"/>
    </source>
</evidence>
<keyword evidence="3 5" id="KW-1133">Transmembrane helix</keyword>
<dbReference type="EMBL" id="KL596630">
    <property type="protein sequence ID" value="KER32831.1"/>
    <property type="molecule type" value="Genomic_DNA"/>
</dbReference>
<evidence type="ECO:0000313" key="7">
    <source>
        <dbReference type="EMBL" id="KER32831.1"/>
    </source>
</evidence>
<protein>
    <recommendedName>
        <fullName evidence="6">Major facilitator superfamily (MFS) profile domain-containing protein</fullName>
    </recommendedName>
</protein>
<dbReference type="GO" id="GO:0016020">
    <property type="term" value="C:membrane"/>
    <property type="evidence" value="ECO:0007669"/>
    <property type="project" value="UniProtKB-SubCell"/>
</dbReference>
<feature type="transmembrane region" description="Helical" evidence="5">
    <location>
        <begin position="602"/>
        <end position="619"/>
    </location>
</feature>
<dbReference type="GO" id="GO:0022857">
    <property type="term" value="F:transmembrane transporter activity"/>
    <property type="evidence" value="ECO:0007669"/>
    <property type="project" value="InterPro"/>
</dbReference>
<dbReference type="SUPFAM" id="SSF103473">
    <property type="entry name" value="MFS general substrate transporter"/>
    <property type="match status" value="1"/>
</dbReference>
<dbReference type="RefSeq" id="XP_009163350.1">
    <property type="nucleotide sequence ID" value="XM_009165086.1"/>
</dbReference>
<keyword evidence="2 5" id="KW-0812">Transmembrane</keyword>